<keyword evidence="1" id="KW-1133">Transmembrane helix</keyword>
<comment type="caution">
    <text evidence="2">The sequence shown here is derived from an EMBL/GenBank/DDBJ whole genome shotgun (WGS) entry which is preliminary data.</text>
</comment>
<keyword evidence="1" id="KW-0812">Transmembrane</keyword>
<evidence type="ECO:0000313" key="2">
    <source>
        <dbReference type="EMBL" id="KGX90293.1"/>
    </source>
</evidence>
<keyword evidence="3" id="KW-1185">Reference proteome</keyword>
<dbReference type="RefSeq" id="WP_027448669.1">
    <property type="nucleotide sequence ID" value="NZ_AVPF01000008.1"/>
</dbReference>
<evidence type="ECO:0000256" key="1">
    <source>
        <dbReference type="SAM" id="Phobius"/>
    </source>
</evidence>
<dbReference type="STRING" id="1385511.GCA_000425225_02195"/>
<reference evidence="2 3" key="1">
    <citation type="submission" date="2013-08" db="EMBL/GenBank/DDBJ databases">
        <authorList>
            <person name="Huang J."/>
            <person name="Wang G."/>
        </authorList>
    </citation>
    <scope>NUCLEOTIDE SEQUENCE [LARGE SCALE GENOMIC DNA]</scope>
    <source>
        <strain evidence="2 3">BH030004</strain>
    </source>
</reference>
<sequence length="63" mass="7574">MKRWILLLPALLFMAVGIIEQYNWQEWFDLIINLSMVTLLFFWLLRKTNNEGKWGSILEGVFL</sequence>
<dbReference type="AlphaFoldDB" id="A0A0A5GGE2"/>
<dbReference type="EMBL" id="AVPF01000008">
    <property type="protein sequence ID" value="KGX90293.1"/>
    <property type="molecule type" value="Genomic_DNA"/>
</dbReference>
<accession>A0A0A5GGE2</accession>
<feature type="transmembrane region" description="Helical" evidence="1">
    <location>
        <begin position="27"/>
        <end position="45"/>
    </location>
</feature>
<organism evidence="2 3">
    <name type="scientific">Pontibacillus marinus BH030004 = DSM 16465</name>
    <dbReference type="NCBI Taxonomy" id="1385511"/>
    <lineage>
        <taxon>Bacteria</taxon>
        <taxon>Bacillati</taxon>
        <taxon>Bacillota</taxon>
        <taxon>Bacilli</taxon>
        <taxon>Bacillales</taxon>
        <taxon>Bacillaceae</taxon>
        <taxon>Pontibacillus</taxon>
    </lineage>
</organism>
<evidence type="ECO:0000313" key="3">
    <source>
        <dbReference type="Proteomes" id="UP000030403"/>
    </source>
</evidence>
<gene>
    <name evidence="2" type="ORF">N783_21115</name>
</gene>
<protein>
    <submittedName>
        <fullName evidence="2">Uncharacterized protein</fullName>
    </submittedName>
</protein>
<name>A0A0A5GGE2_9BACI</name>
<keyword evidence="1" id="KW-0472">Membrane</keyword>
<proteinExistence type="predicted"/>
<dbReference type="Proteomes" id="UP000030403">
    <property type="component" value="Unassembled WGS sequence"/>
</dbReference>